<dbReference type="GO" id="GO:0015074">
    <property type="term" value="P:DNA integration"/>
    <property type="evidence" value="ECO:0007669"/>
    <property type="project" value="UniProtKB-KW"/>
</dbReference>
<keyword evidence="7" id="KW-1185">Reference proteome</keyword>
<reference evidence="7" key="1">
    <citation type="submission" date="2016-07" db="EMBL/GenBank/DDBJ databases">
        <authorList>
            <person name="Florea S."/>
            <person name="Webb J.S."/>
            <person name="Jaromczyk J."/>
            <person name="Schardl C.L."/>
        </authorList>
    </citation>
    <scope>NUCLEOTIDE SEQUENCE [LARGE SCALE GENOMIC DNA]</scope>
    <source>
        <strain evidence="7">MV-1</strain>
    </source>
</reference>
<protein>
    <recommendedName>
        <fullName evidence="5">Tyr recombinase domain-containing protein</fullName>
    </recommendedName>
</protein>
<proteinExistence type="inferred from homology"/>
<organism evidence="6 7">
    <name type="scientific">Magnetovibrio blakemorei</name>
    <dbReference type="NCBI Taxonomy" id="28181"/>
    <lineage>
        <taxon>Bacteria</taxon>
        <taxon>Pseudomonadati</taxon>
        <taxon>Pseudomonadota</taxon>
        <taxon>Alphaproteobacteria</taxon>
        <taxon>Rhodospirillales</taxon>
        <taxon>Magnetovibrionaceae</taxon>
        <taxon>Magnetovibrio</taxon>
    </lineage>
</organism>
<dbReference type="GO" id="GO:0006310">
    <property type="term" value="P:DNA recombination"/>
    <property type="evidence" value="ECO:0007669"/>
    <property type="project" value="UniProtKB-KW"/>
</dbReference>
<gene>
    <name evidence="6" type="ORF">BEN30_15065</name>
</gene>
<dbReference type="GO" id="GO:0003677">
    <property type="term" value="F:DNA binding"/>
    <property type="evidence" value="ECO:0007669"/>
    <property type="project" value="UniProtKB-KW"/>
</dbReference>
<dbReference type="PANTHER" id="PTHR30349:SF41">
    <property type="entry name" value="INTEGRASE_RECOMBINASE PROTEIN MJ0367-RELATED"/>
    <property type="match status" value="1"/>
</dbReference>
<dbReference type="InterPro" id="IPR013762">
    <property type="entry name" value="Integrase-like_cat_sf"/>
</dbReference>
<keyword evidence="4" id="KW-0233">DNA recombination</keyword>
<dbReference type="AlphaFoldDB" id="A0A1E5Q543"/>
<dbReference type="Gene3D" id="1.10.443.10">
    <property type="entry name" value="Intergrase catalytic core"/>
    <property type="match status" value="1"/>
</dbReference>
<dbReference type="Proteomes" id="UP000095347">
    <property type="component" value="Unassembled WGS sequence"/>
</dbReference>
<comment type="similarity">
    <text evidence="1">Belongs to the 'phage' integrase family.</text>
</comment>
<dbReference type="InterPro" id="IPR050090">
    <property type="entry name" value="Tyrosine_recombinase_XerCD"/>
</dbReference>
<evidence type="ECO:0000256" key="1">
    <source>
        <dbReference type="ARBA" id="ARBA00008857"/>
    </source>
</evidence>
<evidence type="ECO:0000256" key="2">
    <source>
        <dbReference type="ARBA" id="ARBA00022908"/>
    </source>
</evidence>
<dbReference type="PROSITE" id="PS51898">
    <property type="entry name" value="TYR_RECOMBINASE"/>
    <property type="match status" value="1"/>
</dbReference>
<accession>A0A1E5Q543</accession>
<feature type="domain" description="Tyr recombinase" evidence="5">
    <location>
        <begin position="2"/>
        <end position="186"/>
    </location>
</feature>
<dbReference type="SUPFAM" id="SSF56349">
    <property type="entry name" value="DNA breaking-rejoining enzymes"/>
    <property type="match status" value="1"/>
</dbReference>
<evidence type="ECO:0000256" key="4">
    <source>
        <dbReference type="ARBA" id="ARBA00023172"/>
    </source>
</evidence>
<comment type="caution">
    <text evidence="6">The sequence shown here is derived from an EMBL/GenBank/DDBJ whole genome shotgun (WGS) entry which is preliminary data.</text>
</comment>
<dbReference type="CDD" id="cd00397">
    <property type="entry name" value="DNA_BRE_C"/>
    <property type="match status" value="1"/>
</dbReference>
<evidence type="ECO:0000313" key="7">
    <source>
        <dbReference type="Proteomes" id="UP000095347"/>
    </source>
</evidence>
<name>A0A1E5Q543_9PROT</name>
<dbReference type="PANTHER" id="PTHR30349">
    <property type="entry name" value="PHAGE INTEGRASE-RELATED"/>
    <property type="match status" value="1"/>
</dbReference>
<keyword evidence="2" id="KW-0229">DNA integration</keyword>
<evidence type="ECO:0000256" key="3">
    <source>
        <dbReference type="ARBA" id="ARBA00023125"/>
    </source>
</evidence>
<evidence type="ECO:0000259" key="5">
    <source>
        <dbReference type="PROSITE" id="PS51898"/>
    </source>
</evidence>
<sequence>MAQAMVLTDADIKRVLSIIAVGNHAQRNRIAFLLSVQAGMRVGEIAALRVADVVNVNGTVLREIRLTASQTKGNKGRVVFLSDKLQREISTYIMSLPRCADDFPLIYSQRNYRHFSNVSLSMLFKSLFAQAGLRNSSHAGRRTFATKLNAKGVGMRTIQKLMGHSNIQTTALYCDVTDEQMRNAVGLV</sequence>
<keyword evidence="3" id="KW-0238">DNA-binding</keyword>
<dbReference type="EMBL" id="MCGG01000054">
    <property type="protein sequence ID" value="OEJ65233.1"/>
    <property type="molecule type" value="Genomic_DNA"/>
</dbReference>
<evidence type="ECO:0000313" key="6">
    <source>
        <dbReference type="EMBL" id="OEJ65233.1"/>
    </source>
</evidence>
<dbReference type="STRING" id="28181.BEN30_15065"/>
<dbReference type="InterPro" id="IPR011010">
    <property type="entry name" value="DNA_brk_join_enz"/>
</dbReference>
<dbReference type="RefSeq" id="WP_069958942.1">
    <property type="nucleotide sequence ID" value="NZ_MCGG01000054.1"/>
</dbReference>
<dbReference type="InterPro" id="IPR002104">
    <property type="entry name" value="Integrase_catalytic"/>
</dbReference>
<dbReference type="Pfam" id="PF00589">
    <property type="entry name" value="Phage_integrase"/>
    <property type="match status" value="1"/>
</dbReference>